<dbReference type="EMBL" id="SJDU01000034">
    <property type="protein sequence ID" value="TKZ35991.1"/>
    <property type="molecule type" value="Genomic_DNA"/>
</dbReference>
<proteinExistence type="predicted"/>
<keyword evidence="2" id="KW-1185">Reference proteome</keyword>
<dbReference type="InterPro" id="IPR024211">
    <property type="entry name" value="DUF3841"/>
</dbReference>
<sequence>MSKIRVWTKQHENVLKELKSTGRYIAKKEYIIMDLQEHANIVLEAYDWLVKNSPNANDKPKDVEFPVWVSFARDSTMILSEKTIILELEIEESLITKINIVKWGMILNYAYLPENESDENRHRKLLANYRISDTQAYMSQFYPQIKREIIESWKRLFDFKNDIQKNMSDYYGNIWEIKEEWVKKIIK</sequence>
<dbReference type="RefSeq" id="WP_137997533.1">
    <property type="nucleotide sequence ID" value="NZ_SJDU01000034.1"/>
</dbReference>
<name>A0ABY2TSY5_9SPIR</name>
<organism evidence="1 2">
    <name type="scientific">Brachyspira catarrhinii</name>
    <dbReference type="NCBI Taxonomy" id="2528966"/>
    <lineage>
        <taxon>Bacteria</taxon>
        <taxon>Pseudomonadati</taxon>
        <taxon>Spirochaetota</taxon>
        <taxon>Spirochaetia</taxon>
        <taxon>Brachyspirales</taxon>
        <taxon>Brachyspiraceae</taxon>
        <taxon>Brachyspira</taxon>
    </lineage>
</organism>
<comment type="caution">
    <text evidence="1">The sequence shown here is derived from an EMBL/GenBank/DDBJ whole genome shotgun (WGS) entry which is preliminary data.</text>
</comment>
<accession>A0ABY2TSY5</accession>
<dbReference type="Pfam" id="PF12952">
    <property type="entry name" value="DUF3841"/>
    <property type="match status" value="1"/>
</dbReference>
<protein>
    <submittedName>
        <fullName evidence="1">DUF3841 domain-containing protein</fullName>
    </submittedName>
</protein>
<evidence type="ECO:0000313" key="1">
    <source>
        <dbReference type="EMBL" id="TKZ35991.1"/>
    </source>
</evidence>
<dbReference type="Proteomes" id="UP000310168">
    <property type="component" value="Unassembled WGS sequence"/>
</dbReference>
<gene>
    <name evidence="1" type="ORF">EZH24_02375</name>
</gene>
<reference evidence="1 2" key="1">
    <citation type="journal article" date="2019" name="Anaerobe">
        <title>Brachyspira catarrhinii sp. nov., an anaerobic intestinal spirochaete isolated from vervet monkeys may have been misidentified as Brachyspira aalborgi in previous studies.</title>
        <authorList>
            <person name="Phillips N.D."/>
            <person name="La T."/>
            <person name="Hampson D.J."/>
        </authorList>
    </citation>
    <scope>NUCLEOTIDE SEQUENCE [LARGE SCALE GENOMIC DNA]</scope>
    <source>
        <strain evidence="1 2">Z12</strain>
    </source>
</reference>
<evidence type="ECO:0000313" key="2">
    <source>
        <dbReference type="Proteomes" id="UP000310168"/>
    </source>
</evidence>